<evidence type="ECO:0000256" key="1">
    <source>
        <dbReference type="ARBA" id="ARBA00001936"/>
    </source>
</evidence>
<keyword evidence="3" id="KW-0479">Metal-binding</keyword>
<dbReference type="EMBL" id="CP098807">
    <property type="protein sequence ID" value="USJ24355.1"/>
    <property type="molecule type" value="Genomic_DNA"/>
</dbReference>
<keyword evidence="5" id="KW-0460">Magnesium</keyword>
<feature type="domain" description="Nudix hydrolase" evidence="8">
    <location>
        <begin position="20"/>
        <end position="205"/>
    </location>
</feature>
<evidence type="ECO:0000256" key="7">
    <source>
        <dbReference type="SAM" id="MobiDB-lite"/>
    </source>
</evidence>
<accession>A0A9Q9DAG2</accession>
<protein>
    <submittedName>
        <fullName evidence="9">NUDIX hydrolase</fullName>
    </submittedName>
</protein>
<dbReference type="Gene3D" id="3.90.79.10">
    <property type="entry name" value="Nucleoside Triphosphate Pyrophosphohydrolase"/>
    <property type="match status" value="2"/>
</dbReference>
<evidence type="ECO:0000313" key="10">
    <source>
        <dbReference type="Proteomes" id="UP001055460"/>
    </source>
</evidence>
<feature type="compositionally biased region" description="Basic and acidic residues" evidence="7">
    <location>
        <begin position="1"/>
        <end position="13"/>
    </location>
</feature>
<dbReference type="InterPro" id="IPR015797">
    <property type="entry name" value="NUDIX_hydrolase-like_dom_sf"/>
</dbReference>
<evidence type="ECO:0000256" key="5">
    <source>
        <dbReference type="ARBA" id="ARBA00022842"/>
    </source>
</evidence>
<dbReference type="Proteomes" id="UP001055460">
    <property type="component" value="Chromosome"/>
</dbReference>
<dbReference type="AlphaFoldDB" id="A0A9Q9DAG2"/>
<sequence>MRPARETGNEPKPPRPATMRPRDAASIMLLDRVGGRVRVLMGRRHSAHAFMPDLYVFPGGRRDTGDHRIGFGSDLHPSVLRTLKVAGARGLSDARARALALAALRELYEEAGIAIGAPLPSAEAPVPFLPDLAKLRYMARAITPPGNTRRFDTRFFAVFADEAEIDPTRFLDSRELQDLQWIDVNVTPSLRIPDITAVILADLRNGLDADPSLPCERPVPLYTSRHGRFVRTLL</sequence>
<dbReference type="OrthoDB" id="9805905at2"/>
<organism evidence="9 10">
    <name type="scientific">Ensifer adhaerens</name>
    <name type="common">Sinorhizobium morelense</name>
    <dbReference type="NCBI Taxonomy" id="106592"/>
    <lineage>
        <taxon>Bacteria</taxon>
        <taxon>Pseudomonadati</taxon>
        <taxon>Pseudomonadota</taxon>
        <taxon>Alphaproteobacteria</taxon>
        <taxon>Hyphomicrobiales</taxon>
        <taxon>Rhizobiaceae</taxon>
        <taxon>Sinorhizobium/Ensifer group</taxon>
        <taxon>Ensifer</taxon>
    </lineage>
</organism>
<evidence type="ECO:0000313" key="9">
    <source>
        <dbReference type="EMBL" id="USJ24355.1"/>
    </source>
</evidence>
<reference evidence="9" key="1">
    <citation type="submission" date="2022-06" db="EMBL/GenBank/DDBJ databases">
        <title>Physiological and biochemical characterization and genomic elucidation of a strain of the genus Ensifer adhaerens M8 that combines arsenic oxidation and chromium reduction.</title>
        <authorList>
            <person name="Li X."/>
            <person name="Yu c."/>
        </authorList>
    </citation>
    <scope>NUCLEOTIDE SEQUENCE</scope>
    <source>
        <strain evidence="9">M8</strain>
    </source>
</reference>
<gene>
    <name evidence="9" type="ORF">NE863_05055</name>
</gene>
<evidence type="ECO:0000256" key="2">
    <source>
        <dbReference type="ARBA" id="ARBA00001946"/>
    </source>
</evidence>
<comment type="cofactor">
    <cofactor evidence="2">
        <name>Mg(2+)</name>
        <dbReference type="ChEBI" id="CHEBI:18420"/>
    </cofactor>
</comment>
<evidence type="ECO:0000259" key="8">
    <source>
        <dbReference type="PROSITE" id="PS51462"/>
    </source>
</evidence>
<keyword evidence="6" id="KW-0464">Manganese</keyword>
<dbReference type="PANTHER" id="PTHR12318">
    <property type="entry name" value="TESTOSTERONE-REGULATED PROTEIN RP2"/>
    <property type="match status" value="1"/>
</dbReference>
<proteinExistence type="predicted"/>
<feature type="region of interest" description="Disordered" evidence="7">
    <location>
        <begin position="1"/>
        <end position="22"/>
    </location>
</feature>
<dbReference type="SUPFAM" id="SSF55811">
    <property type="entry name" value="Nudix"/>
    <property type="match status" value="1"/>
</dbReference>
<dbReference type="PANTHER" id="PTHR12318:SF0">
    <property type="entry name" value="ACYL-COENZYME A DIPHOSPHATASE NUDT19"/>
    <property type="match status" value="1"/>
</dbReference>
<evidence type="ECO:0000256" key="3">
    <source>
        <dbReference type="ARBA" id="ARBA00022723"/>
    </source>
</evidence>
<evidence type="ECO:0000256" key="4">
    <source>
        <dbReference type="ARBA" id="ARBA00022801"/>
    </source>
</evidence>
<dbReference type="GO" id="GO:0016818">
    <property type="term" value="F:hydrolase activity, acting on acid anhydrides, in phosphorus-containing anhydrides"/>
    <property type="evidence" value="ECO:0007669"/>
    <property type="project" value="InterPro"/>
</dbReference>
<name>A0A9Q9DAG2_ENSAD</name>
<dbReference type="InterPro" id="IPR000086">
    <property type="entry name" value="NUDIX_hydrolase_dom"/>
</dbReference>
<evidence type="ECO:0000256" key="6">
    <source>
        <dbReference type="ARBA" id="ARBA00023211"/>
    </source>
</evidence>
<comment type="cofactor">
    <cofactor evidence="1">
        <name>Mn(2+)</name>
        <dbReference type="ChEBI" id="CHEBI:29035"/>
    </cofactor>
</comment>
<dbReference type="GO" id="GO:0046872">
    <property type="term" value="F:metal ion binding"/>
    <property type="evidence" value="ECO:0007669"/>
    <property type="project" value="UniProtKB-KW"/>
</dbReference>
<keyword evidence="4 9" id="KW-0378">Hydrolase</keyword>
<dbReference type="InterPro" id="IPR039121">
    <property type="entry name" value="NUDT19"/>
</dbReference>
<dbReference type="CDD" id="cd18870">
    <property type="entry name" value="NUDIX_AcylCoAdiphos_Nudt19"/>
    <property type="match status" value="1"/>
</dbReference>
<dbReference type="RefSeq" id="WP_060583546.1">
    <property type="nucleotide sequence ID" value="NZ_CAXURO020000001.1"/>
</dbReference>
<dbReference type="PROSITE" id="PS51462">
    <property type="entry name" value="NUDIX"/>
    <property type="match status" value="1"/>
</dbReference>